<dbReference type="InterPro" id="IPR013087">
    <property type="entry name" value="Znf_C2H2_type"/>
</dbReference>
<evidence type="ECO:0000259" key="3">
    <source>
        <dbReference type="PROSITE" id="PS50157"/>
    </source>
</evidence>
<reference evidence="4 5" key="1">
    <citation type="submission" date="2016-03" db="EMBL/GenBank/DDBJ databases">
        <authorList>
            <person name="Devillers H."/>
        </authorList>
    </citation>
    <scope>NUCLEOTIDE SEQUENCE [LARGE SCALE GENOMIC DNA]</scope>
    <source>
        <strain evidence="4">CBS 11717</strain>
    </source>
</reference>
<dbReference type="AlphaFoldDB" id="A0A1G4IV38"/>
<keyword evidence="1" id="KW-0862">Zinc</keyword>
<keyword evidence="5" id="KW-1185">Reference proteome</keyword>
<dbReference type="PROSITE" id="PS50157">
    <property type="entry name" value="ZINC_FINGER_C2H2_2"/>
    <property type="match status" value="1"/>
</dbReference>
<name>A0A1G4IV38_9SACH</name>
<proteinExistence type="predicted"/>
<feature type="domain" description="C2H2-type" evidence="3">
    <location>
        <begin position="318"/>
        <end position="348"/>
    </location>
</feature>
<sequence length="386" mass="43629">MWNSNLNAMHVRATHEPCEPHAYPNYHHHPHPHTAGNDEMLFFASSWDALAQLPAQLPAHLPATAPAAYPGHDAWSSPTSLSWQLTPESSVCDEPAHSYFEIKAPHTAASPPTAGLSEWRRPPHAPRSNSVPLLTEAARASAFCAHRHGCLSGCSSGCSQTFEDAAVSKDNEDDQEIDADLCAEPVVDTESPAFLAHFYRAFDQPEPPAAGAARMSVYEQLLADGPLMRALSKRVKRGYYRCAHCPRMFSNVLEYARHIDEYKITRQYKCPFPLCPWKILGLPRRPELRRHCAIQHKHEIPQELKSMLKLGDTDFPVMQCPSPYCGKKFYRRDSFARHVTMVHDKLDSRFNKRLARALVTCPFPQHMQEHREHVLAEMSRTSKKSK</sequence>
<organism evidence="4 5">
    <name type="scientific">Lachancea mirantina</name>
    <dbReference type="NCBI Taxonomy" id="1230905"/>
    <lineage>
        <taxon>Eukaryota</taxon>
        <taxon>Fungi</taxon>
        <taxon>Dikarya</taxon>
        <taxon>Ascomycota</taxon>
        <taxon>Saccharomycotina</taxon>
        <taxon>Saccharomycetes</taxon>
        <taxon>Saccharomycetales</taxon>
        <taxon>Saccharomycetaceae</taxon>
        <taxon>Lachancea</taxon>
    </lineage>
</organism>
<accession>A0A1G4IV38</accession>
<dbReference type="SMART" id="SM00355">
    <property type="entry name" value="ZnF_C2H2"/>
    <property type="match status" value="3"/>
</dbReference>
<evidence type="ECO:0000313" key="4">
    <source>
        <dbReference type="EMBL" id="SCU80644.1"/>
    </source>
</evidence>
<feature type="region of interest" description="Disordered" evidence="2">
    <location>
        <begin position="107"/>
        <end position="128"/>
    </location>
</feature>
<dbReference type="EMBL" id="LT598464">
    <property type="protein sequence ID" value="SCU80644.1"/>
    <property type="molecule type" value="Genomic_DNA"/>
</dbReference>
<evidence type="ECO:0000313" key="5">
    <source>
        <dbReference type="Proteomes" id="UP000191024"/>
    </source>
</evidence>
<dbReference type="PROSITE" id="PS00028">
    <property type="entry name" value="ZINC_FINGER_C2H2_1"/>
    <property type="match status" value="1"/>
</dbReference>
<evidence type="ECO:0000256" key="1">
    <source>
        <dbReference type="PROSITE-ProRule" id="PRU00042"/>
    </source>
</evidence>
<dbReference type="STRING" id="1230905.A0A1G4IV38"/>
<protein>
    <submittedName>
        <fullName evidence="4">LAMI_0B03246g1_1</fullName>
    </submittedName>
</protein>
<dbReference type="Proteomes" id="UP000191024">
    <property type="component" value="Chromosome B"/>
</dbReference>
<gene>
    <name evidence="4" type="ORF">LAMI_0B03246G</name>
</gene>
<evidence type="ECO:0000256" key="2">
    <source>
        <dbReference type="SAM" id="MobiDB-lite"/>
    </source>
</evidence>
<dbReference type="GO" id="GO:0008270">
    <property type="term" value="F:zinc ion binding"/>
    <property type="evidence" value="ECO:0007669"/>
    <property type="project" value="UniProtKB-KW"/>
</dbReference>
<dbReference type="OrthoDB" id="6910977at2759"/>
<keyword evidence="1" id="KW-0863">Zinc-finger</keyword>
<keyword evidence="1" id="KW-0479">Metal-binding</keyword>